<organism evidence="1 2">
    <name type="scientific">Pseudomonas fluorescens</name>
    <dbReference type="NCBI Taxonomy" id="294"/>
    <lineage>
        <taxon>Bacteria</taxon>
        <taxon>Pseudomonadati</taxon>
        <taxon>Pseudomonadota</taxon>
        <taxon>Gammaproteobacteria</taxon>
        <taxon>Pseudomonadales</taxon>
        <taxon>Pseudomonadaceae</taxon>
        <taxon>Pseudomonas</taxon>
    </lineage>
</organism>
<proteinExistence type="predicted"/>
<dbReference type="AlphaFoldDB" id="A0A162B237"/>
<reference evidence="2" key="1">
    <citation type="submission" date="2016-03" db="EMBL/GenBank/DDBJ databases">
        <authorList>
            <person name="Ray J."/>
            <person name="Price M."/>
            <person name="Deutschbauer A."/>
        </authorList>
    </citation>
    <scope>NUCLEOTIDE SEQUENCE [LARGE SCALE GENOMIC DNA]</scope>
    <source>
        <strain evidence="2">FW300-N1B4</strain>
    </source>
</reference>
<protein>
    <submittedName>
        <fullName evidence="1">Uncharacterized protein</fullName>
    </submittedName>
</protein>
<dbReference type="RefSeq" id="WP_063340584.1">
    <property type="nucleotide sequence ID" value="NZ_LUKJ01000002.1"/>
</dbReference>
<evidence type="ECO:0000313" key="2">
    <source>
        <dbReference type="Proteomes" id="UP000076489"/>
    </source>
</evidence>
<dbReference type="Proteomes" id="UP000076489">
    <property type="component" value="Unassembled WGS sequence"/>
</dbReference>
<accession>A0A162B237</accession>
<gene>
    <name evidence="1" type="ORF">A1D17_03065</name>
</gene>
<dbReference type="OrthoDB" id="7016818at2"/>
<reference evidence="1 2" key="2">
    <citation type="journal article" date="2018" name="Nature">
        <title>Mutant phenotypes for thousands of bacterial genes of unknown function.</title>
        <authorList>
            <person name="Price M.N."/>
            <person name="Wetmore K.M."/>
            <person name="Waters R.J."/>
            <person name="Callaghan M."/>
            <person name="Ray J."/>
            <person name="Liu H."/>
            <person name="Kuehl J.V."/>
            <person name="Melnyk R.A."/>
            <person name="Lamson J.S."/>
            <person name="Suh Y."/>
            <person name="Carlson H.K."/>
            <person name="Esquivel Z."/>
            <person name="Sadeeshkumar H."/>
            <person name="Chakraborty R."/>
            <person name="Zane G.M."/>
            <person name="Rubin B.E."/>
            <person name="Wall J.D."/>
            <person name="Visel A."/>
            <person name="Bristow J."/>
            <person name="Blow M.J."/>
            <person name="Arkin A.P."/>
            <person name="Deutschbauer A.M."/>
        </authorList>
    </citation>
    <scope>NUCLEOTIDE SEQUENCE [LARGE SCALE GENOMIC DNA]</scope>
    <source>
        <strain evidence="1 2">FW300-N1B4</strain>
    </source>
</reference>
<comment type="caution">
    <text evidence="1">The sequence shown here is derived from an EMBL/GenBank/DDBJ whole genome shotgun (WGS) entry which is preliminary data.</text>
</comment>
<dbReference type="EMBL" id="LUKJ01000002">
    <property type="protein sequence ID" value="KZN20536.1"/>
    <property type="molecule type" value="Genomic_DNA"/>
</dbReference>
<sequence length="269" mass="29542">MSNQFERTLLQVAPESVLSGLPQHLRDIPARVEAATGIAVQVLPYGDEPPARSIGNPKMRAMLDIDANTQSVTIWCTPGEVTSLMIGHQLIALRRYVLESVPRFVAVRNSGPKTKADLQAMENELELLFLIPEEVKAFAGAMDFWVGEFYKMIPVAQGMKSDFYLAMMWAQVRTSLPTQSLLADTIERLLKSIGDTSVALAHDIRHMYRLALPDKAALLADMTTAMTPDFMSQFSTACFIVKDGALKSQQVDLSGVSAEPELKLSVVTG</sequence>
<name>A0A162B237_PSEFL</name>
<evidence type="ECO:0000313" key="1">
    <source>
        <dbReference type="EMBL" id="KZN20536.1"/>
    </source>
</evidence>